<dbReference type="PANTHER" id="PTHR45453:SF1">
    <property type="entry name" value="PHOSPHATE REGULON SENSOR PROTEIN PHOR"/>
    <property type="match status" value="1"/>
</dbReference>
<keyword evidence="7 12" id="KW-0418">Kinase</keyword>
<dbReference type="SUPFAM" id="SSF47384">
    <property type="entry name" value="Homodimeric domain of signal transducing histidine kinase"/>
    <property type="match status" value="1"/>
</dbReference>
<evidence type="ECO:0000256" key="1">
    <source>
        <dbReference type="ARBA" id="ARBA00000085"/>
    </source>
</evidence>
<keyword evidence="10" id="KW-1133">Transmembrane helix</keyword>
<evidence type="ECO:0000256" key="10">
    <source>
        <dbReference type="SAM" id="Phobius"/>
    </source>
</evidence>
<dbReference type="CDD" id="cd00082">
    <property type="entry name" value="HisKA"/>
    <property type="match status" value="1"/>
</dbReference>
<evidence type="ECO:0000256" key="8">
    <source>
        <dbReference type="ARBA" id="ARBA00022840"/>
    </source>
</evidence>
<dbReference type="InterPro" id="IPR005467">
    <property type="entry name" value="His_kinase_dom"/>
</dbReference>
<dbReference type="SMART" id="SM00387">
    <property type="entry name" value="HATPase_c"/>
    <property type="match status" value="1"/>
</dbReference>
<name>A0A1A5YC96_9BACL</name>
<dbReference type="GO" id="GO:0016036">
    <property type="term" value="P:cellular response to phosphate starvation"/>
    <property type="evidence" value="ECO:0007669"/>
    <property type="project" value="TreeGrafter"/>
</dbReference>
<organism evidence="12 13">
    <name type="scientific">Paenibacillus oryzae</name>
    <dbReference type="NCBI Taxonomy" id="1844972"/>
    <lineage>
        <taxon>Bacteria</taxon>
        <taxon>Bacillati</taxon>
        <taxon>Bacillota</taxon>
        <taxon>Bacilli</taxon>
        <taxon>Bacillales</taxon>
        <taxon>Paenibacillaceae</taxon>
        <taxon>Paenibacillus</taxon>
    </lineage>
</organism>
<proteinExistence type="predicted"/>
<dbReference type="OrthoDB" id="368131at2"/>
<evidence type="ECO:0000256" key="7">
    <source>
        <dbReference type="ARBA" id="ARBA00022777"/>
    </source>
</evidence>
<dbReference type="GO" id="GO:0004721">
    <property type="term" value="F:phosphoprotein phosphatase activity"/>
    <property type="evidence" value="ECO:0007669"/>
    <property type="project" value="TreeGrafter"/>
</dbReference>
<dbReference type="CDD" id="cd00075">
    <property type="entry name" value="HATPase"/>
    <property type="match status" value="1"/>
</dbReference>
<comment type="subcellular location">
    <subcellularLocation>
        <location evidence="2">Membrane</location>
    </subcellularLocation>
</comment>
<keyword evidence="9" id="KW-0902">Two-component regulatory system</keyword>
<dbReference type="GO" id="GO:0000155">
    <property type="term" value="F:phosphorelay sensor kinase activity"/>
    <property type="evidence" value="ECO:0007669"/>
    <property type="project" value="InterPro"/>
</dbReference>
<dbReference type="EMBL" id="LYPA01000074">
    <property type="protein sequence ID" value="OBR63231.1"/>
    <property type="molecule type" value="Genomic_DNA"/>
</dbReference>
<dbReference type="PROSITE" id="PS50109">
    <property type="entry name" value="HIS_KIN"/>
    <property type="match status" value="1"/>
</dbReference>
<evidence type="ECO:0000256" key="9">
    <source>
        <dbReference type="ARBA" id="ARBA00023012"/>
    </source>
</evidence>
<dbReference type="Gene3D" id="3.30.565.10">
    <property type="entry name" value="Histidine kinase-like ATPase, C-terminal domain"/>
    <property type="match status" value="1"/>
</dbReference>
<dbReference type="GO" id="GO:0005524">
    <property type="term" value="F:ATP binding"/>
    <property type="evidence" value="ECO:0007669"/>
    <property type="project" value="UniProtKB-KW"/>
</dbReference>
<dbReference type="PRINTS" id="PR00344">
    <property type="entry name" value="BCTRLSENSOR"/>
</dbReference>
<dbReference type="AlphaFoldDB" id="A0A1A5YC96"/>
<feature type="transmembrane region" description="Helical" evidence="10">
    <location>
        <begin position="12"/>
        <end position="32"/>
    </location>
</feature>
<evidence type="ECO:0000256" key="6">
    <source>
        <dbReference type="ARBA" id="ARBA00022741"/>
    </source>
</evidence>
<evidence type="ECO:0000256" key="2">
    <source>
        <dbReference type="ARBA" id="ARBA00004370"/>
    </source>
</evidence>
<dbReference type="InterPro" id="IPR003594">
    <property type="entry name" value="HATPase_dom"/>
</dbReference>
<sequence length="588" mass="65432">MNIKWRLALKLAAGLLVVGVILLVLGGFILNWGTDRLNRLEATRQFESAGLYQLVQTLQQDGGTIRFDPELLAMVRETNGWLQRIDGEGKVIDSYLAPPDVPSSYGPGELTSYWLGRTPFRYQLYLWIQDKDGVTHTLLYGKKNDNDLLLKSIVETVKQNNERLELPPKLARTLEDSQSWLQLLDDNGKQIASFNAPKEALTQFSLQEMALRAVYPDRYGSSLMTQYEPDSGLTWVLSTPLDNKAPGRKPLIQPDFAILLATTGMLIASSMIVYALFAWWFGQHSGVPVLHMMNWLKALGSGSYAEPAGANGRPRSISAVGKRRRRYRLYGDVMDSLESLTRTLIRDAKGREETEKNRNEWIAGVSHDLKTPLAAIKGYAHMLENPAYDWSAEEMRSFARVMLDKSTHMEGLISDLTLVYQLQSGAVPPSLDEVELNAYIPETLYGAGITPDNQASRILFLPAEEPVKLHIYKPWFQRIVDNLTANAFLHNSSSTTLTVSVSVSEEGDKQLIFADNGEGMDEQTMARLFERYYRGTDTESSPEGTGLGMAVTKALVEVQGGAIAVESGKSKGTTITLVWQSDKSPANL</sequence>
<comment type="caution">
    <text evidence="12">The sequence shown here is derived from an EMBL/GenBank/DDBJ whole genome shotgun (WGS) entry which is preliminary data.</text>
</comment>
<dbReference type="Gene3D" id="1.10.287.130">
    <property type="match status" value="1"/>
</dbReference>
<dbReference type="Proteomes" id="UP000092024">
    <property type="component" value="Unassembled WGS sequence"/>
</dbReference>
<keyword evidence="13" id="KW-1185">Reference proteome</keyword>
<feature type="transmembrane region" description="Helical" evidence="10">
    <location>
        <begin position="256"/>
        <end position="281"/>
    </location>
</feature>
<dbReference type="InterPro" id="IPR036890">
    <property type="entry name" value="HATPase_C_sf"/>
</dbReference>
<evidence type="ECO:0000313" key="13">
    <source>
        <dbReference type="Proteomes" id="UP000092024"/>
    </source>
</evidence>
<dbReference type="PANTHER" id="PTHR45453">
    <property type="entry name" value="PHOSPHATE REGULON SENSOR PROTEIN PHOR"/>
    <property type="match status" value="1"/>
</dbReference>
<evidence type="ECO:0000256" key="4">
    <source>
        <dbReference type="ARBA" id="ARBA00022553"/>
    </source>
</evidence>
<accession>A0A1A5YC96</accession>
<reference evidence="12 13" key="1">
    <citation type="submission" date="2016-05" db="EMBL/GenBank/DDBJ databases">
        <title>Paenibacillus oryzae. sp. nov., isolated from the rice root.</title>
        <authorList>
            <person name="Zhang J."/>
            <person name="Zhang X."/>
        </authorList>
    </citation>
    <scope>NUCLEOTIDE SEQUENCE [LARGE SCALE GENOMIC DNA]</scope>
    <source>
        <strain evidence="12 13">1DrF-4</strain>
    </source>
</reference>
<keyword evidence="6" id="KW-0547">Nucleotide-binding</keyword>
<feature type="domain" description="Histidine kinase" evidence="11">
    <location>
        <begin position="364"/>
        <end position="583"/>
    </location>
</feature>
<comment type="catalytic activity">
    <reaction evidence="1">
        <text>ATP + protein L-histidine = ADP + protein N-phospho-L-histidine.</text>
        <dbReference type="EC" id="2.7.13.3"/>
    </reaction>
</comment>
<keyword evidence="5" id="KW-0808">Transferase</keyword>
<dbReference type="InterPro" id="IPR004358">
    <property type="entry name" value="Sig_transdc_His_kin-like_C"/>
</dbReference>
<dbReference type="Pfam" id="PF02518">
    <property type="entry name" value="HATPase_c"/>
    <property type="match status" value="1"/>
</dbReference>
<evidence type="ECO:0000259" key="11">
    <source>
        <dbReference type="PROSITE" id="PS50109"/>
    </source>
</evidence>
<keyword evidence="10" id="KW-0812">Transmembrane</keyword>
<dbReference type="InterPro" id="IPR003661">
    <property type="entry name" value="HisK_dim/P_dom"/>
</dbReference>
<dbReference type="SMART" id="SM00388">
    <property type="entry name" value="HisKA"/>
    <property type="match status" value="1"/>
</dbReference>
<keyword evidence="4" id="KW-0597">Phosphoprotein</keyword>
<keyword evidence="8" id="KW-0067">ATP-binding</keyword>
<keyword evidence="10" id="KW-0472">Membrane</keyword>
<dbReference type="STRING" id="1844972.A7K91_25095"/>
<dbReference type="InterPro" id="IPR036097">
    <property type="entry name" value="HisK_dim/P_sf"/>
</dbReference>
<dbReference type="Pfam" id="PF00512">
    <property type="entry name" value="HisKA"/>
    <property type="match status" value="1"/>
</dbReference>
<dbReference type="SUPFAM" id="SSF55874">
    <property type="entry name" value="ATPase domain of HSP90 chaperone/DNA topoisomerase II/histidine kinase"/>
    <property type="match status" value="1"/>
</dbReference>
<dbReference type="EC" id="2.7.13.3" evidence="3"/>
<protein>
    <recommendedName>
        <fullName evidence="3">histidine kinase</fullName>
        <ecNumber evidence="3">2.7.13.3</ecNumber>
    </recommendedName>
</protein>
<dbReference type="GO" id="GO:0005886">
    <property type="term" value="C:plasma membrane"/>
    <property type="evidence" value="ECO:0007669"/>
    <property type="project" value="TreeGrafter"/>
</dbReference>
<dbReference type="InterPro" id="IPR050351">
    <property type="entry name" value="BphY/WalK/GraS-like"/>
</dbReference>
<gene>
    <name evidence="12" type="ORF">A7K91_25095</name>
</gene>
<evidence type="ECO:0000256" key="3">
    <source>
        <dbReference type="ARBA" id="ARBA00012438"/>
    </source>
</evidence>
<dbReference type="RefSeq" id="WP_068686497.1">
    <property type="nucleotide sequence ID" value="NZ_LYPA01000074.1"/>
</dbReference>
<evidence type="ECO:0000313" key="12">
    <source>
        <dbReference type="EMBL" id="OBR63231.1"/>
    </source>
</evidence>
<evidence type="ECO:0000256" key="5">
    <source>
        <dbReference type="ARBA" id="ARBA00022679"/>
    </source>
</evidence>